<evidence type="ECO:0000313" key="3">
    <source>
        <dbReference type="EMBL" id="KAL2834989.1"/>
    </source>
</evidence>
<evidence type="ECO:0000256" key="1">
    <source>
        <dbReference type="ARBA" id="ARBA00023589"/>
    </source>
</evidence>
<dbReference type="InterPro" id="IPR002347">
    <property type="entry name" value="SDR_fam"/>
</dbReference>
<dbReference type="PANTHER" id="PTHR43647:SF4">
    <property type="entry name" value="KETOREDUCTASE (KR) DOMAIN-CONTAINING PROTEIN"/>
    <property type="match status" value="1"/>
</dbReference>
<evidence type="ECO:0000313" key="4">
    <source>
        <dbReference type="Proteomes" id="UP001610335"/>
    </source>
</evidence>
<dbReference type="Proteomes" id="UP001610335">
    <property type="component" value="Unassembled WGS sequence"/>
</dbReference>
<dbReference type="Pfam" id="PF00106">
    <property type="entry name" value="adh_short"/>
    <property type="match status" value="1"/>
</dbReference>
<comment type="caution">
    <text evidence="3">The sequence shown here is derived from an EMBL/GenBank/DDBJ whole genome shotgun (WGS) entry which is preliminary data.</text>
</comment>
<dbReference type="SUPFAM" id="SSF51735">
    <property type="entry name" value="NAD(P)-binding Rossmann-fold domains"/>
    <property type="match status" value="1"/>
</dbReference>
<organism evidence="3 4">
    <name type="scientific">Aspergillus cavernicola</name>
    <dbReference type="NCBI Taxonomy" id="176166"/>
    <lineage>
        <taxon>Eukaryota</taxon>
        <taxon>Fungi</taxon>
        <taxon>Dikarya</taxon>
        <taxon>Ascomycota</taxon>
        <taxon>Pezizomycotina</taxon>
        <taxon>Eurotiomycetes</taxon>
        <taxon>Eurotiomycetidae</taxon>
        <taxon>Eurotiales</taxon>
        <taxon>Aspergillaceae</taxon>
        <taxon>Aspergillus</taxon>
        <taxon>Aspergillus subgen. Nidulantes</taxon>
    </lineage>
</organism>
<dbReference type="Gene3D" id="3.40.50.720">
    <property type="entry name" value="NAD(P)-binding Rossmann-like Domain"/>
    <property type="match status" value="1"/>
</dbReference>
<name>A0ABR4J625_9EURO</name>
<gene>
    <name evidence="3" type="ORF">BDW59DRAFT_136935</name>
</gene>
<evidence type="ECO:0000256" key="2">
    <source>
        <dbReference type="ARBA" id="ARBA00023621"/>
    </source>
</evidence>
<comment type="pathway">
    <text evidence="1">Steroid biosynthesis; zymosterol biosynthesis; zymosterol from lanosterol: step 5/6.</text>
</comment>
<dbReference type="InterPro" id="IPR036291">
    <property type="entry name" value="NAD(P)-bd_dom_sf"/>
</dbReference>
<accession>A0ABR4J625</accession>
<dbReference type="PANTHER" id="PTHR43647">
    <property type="entry name" value="DEHYDROGENASE"/>
    <property type="match status" value="1"/>
</dbReference>
<dbReference type="InterPro" id="IPR051593">
    <property type="entry name" value="Ergosterol_Biosynth_ERG27"/>
</dbReference>
<sequence>MPGTIIITGANGSLAVPATQLLLAKYPDHTLILTARNPQTINKPNGNHSVHVRKLDLADLSAVHAFATTIISDIQTGKLPPLTSIVCNAFYWNLRSKPESTDDGYEKTFQVNHIAHAALVLRLLGHFDRVSGGRVVLFSSDAHWPGKNGLEKYPPKIPEGDDLETLVKPPAHAEAKSDHMGRGFQRYATSKLAIVMWMYALNRHLEADLALNKITAVAVNPGNLTDSRALRVNTPPLLTIMSLFVIRPFLFLLRRFVDPTMRTSAEAAADIVEFATRSHSNTDSPEDRTVGYYTLGNKDISSPDSLDEAKQEALWAKTLQWARISSEDMALLPA</sequence>
<dbReference type="EMBL" id="JBFXLS010000001">
    <property type="protein sequence ID" value="KAL2834989.1"/>
    <property type="molecule type" value="Genomic_DNA"/>
</dbReference>
<keyword evidence="4" id="KW-1185">Reference proteome</keyword>
<dbReference type="EC" id="1.1.1.270" evidence="2"/>
<reference evidence="3 4" key="1">
    <citation type="submission" date="2024-07" db="EMBL/GenBank/DDBJ databases">
        <title>Section-level genome sequencing and comparative genomics of Aspergillus sections Usti and Cavernicolus.</title>
        <authorList>
            <consortium name="Lawrence Berkeley National Laboratory"/>
            <person name="Nybo J.L."/>
            <person name="Vesth T.C."/>
            <person name="Theobald S."/>
            <person name="Frisvad J.C."/>
            <person name="Larsen T.O."/>
            <person name="Kjaerboelling I."/>
            <person name="Rothschild-Mancinelli K."/>
            <person name="Lyhne E.K."/>
            <person name="Kogle M.E."/>
            <person name="Barry K."/>
            <person name="Clum A."/>
            <person name="Na H."/>
            <person name="Ledsgaard L."/>
            <person name="Lin J."/>
            <person name="Lipzen A."/>
            <person name="Kuo A."/>
            <person name="Riley R."/>
            <person name="Mondo S."/>
            <person name="LaButti K."/>
            <person name="Haridas S."/>
            <person name="Pangalinan J."/>
            <person name="Salamov A.A."/>
            <person name="Simmons B.A."/>
            <person name="Magnuson J.K."/>
            <person name="Chen J."/>
            <person name="Drula E."/>
            <person name="Henrissat B."/>
            <person name="Wiebenga A."/>
            <person name="Lubbers R.J."/>
            <person name="Gomes A.C."/>
            <person name="Makela M.R."/>
            <person name="Stajich J."/>
            <person name="Grigoriev I.V."/>
            <person name="Mortensen U.H."/>
            <person name="De vries R.P."/>
            <person name="Baker S.E."/>
            <person name="Andersen M.R."/>
        </authorList>
    </citation>
    <scope>NUCLEOTIDE SEQUENCE [LARGE SCALE GENOMIC DNA]</scope>
    <source>
        <strain evidence="3 4">CBS 600.67</strain>
    </source>
</reference>
<protein>
    <recommendedName>
        <fullName evidence="2">3beta-hydroxysteroid 3-dehydrogenase</fullName>
        <ecNumber evidence="2">1.1.1.270</ecNumber>
    </recommendedName>
</protein>
<proteinExistence type="predicted"/>